<dbReference type="EMBL" id="CAEZYT010000055">
    <property type="protein sequence ID" value="CAB4739551.1"/>
    <property type="molecule type" value="Genomic_DNA"/>
</dbReference>
<dbReference type="EMBL" id="CAFBNM010000002">
    <property type="protein sequence ID" value="CAB4947109.1"/>
    <property type="molecule type" value="Genomic_DNA"/>
</dbReference>
<evidence type="ECO:0000313" key="7">
    <source>
        <dbReference type="EMBL" id="CAB4947109.1"/>
    </source>
</evidence>
<feature type="compositionally biased region" description="Basic residues" evidence="1">
    <location>
        <begin position="255"/>
        <end position="266"/>
    </location>
</feature>
<dbReference type="EMBL" id="CAFAZW010000010">
    <property type="protein sequence ID" value="CAB4842428.1"/>
    <property type="molecule type" value="Genomic_DNA"/>
</dbReference>
<sequence>MASKNNNLPDKPIVSRVPLPISDSALVIDLPDGQKLVIGKMGQGTVIEVATWRGVGRPDSRTNRMMFGMSSAEIEEEAGLVQDESALASTAGVALRIVGYPLAMLKWLLNIQSKPKAKKRKDVRKNLIIDAKAPSAQNEPSSEVVTADRNSTNVGVMIVKKSLVVAKSLLLRGLKVLFKALRNFDLSASISALKALKLKSIKGASSIKRKASPKSTPDYGDSIDIDQWLASITTKAANSASFGKGHVAIKPGATPRKKAIKKAPKK</sequence>
<evidence type="ECO:0000313" key="8">
    <source>
        <dbReference type="EMBL" id="CAB4982912.1"/>
    </source>
</evidence>
<evidence type="ECO:0000313" key="9">
    <source>
        <dbReference type="EMBL" id="CAB5011885.1"/>
    </source>
</evidence>
<dbReference type="EMBL" id="CAEZZH010000001">
    <property type="protein sequence ID" value="CAB4744691.1"/>
    <property type="molecule type" value="Genomic_DNA"/>
</dbReference>
<accession>A0A6J6XXZ3</accession>
<evidence type="ECO:0000313" key="2">
    <source>
        <dbReference type="EMBL" id="CAB4593506.1"/>
    </source>
</evidence>
<feature type="region of interest" description="Disordered" evidence="1">
    <location>
        <begin position="247"/>
        <end position="266"/>
    </location>
</feature>
<reference evidence="5" key="1">
    <citation type="submission" date="2020-05" db="EMBL/GenBank/DDBJ databases">
        <authorList>
            <person name="Chiriac C."/>
            <person name="Salcher M."/>
            <person name="Ghai R."/>
            <person name="Kavagutti S V."/>
        </authorList>
    </citation>
    <scope>NUCLEOTIDE SEQUENCE</scope>
</reference>
<dbReference type="EMBL" id="CAFBPO010000002">
    <property type="protein sequence ID" value="CAB5011885.1"/>
    <property type="molecule type" value="Genomic_DNA"/>
</dbReference>
<dbReference type="AlphaFoldDB" id="A0A6J6XXZ3"/>
<dbReference type="EMBL" id="CAFAAN010000004">
    <property type="protein sequence ID" value="CAB4800444.1"/>
    <property type="molecule type" value="Genomic_DNA"/>
</dbReference>
<evidence type="ECO:0000313" key="6">
    <source>
        <dbReference type="EMBL" id="CAB4842428.1"/>
    </source>
</evidence>
<protein>
    <submittedName>
        <fullName evidence="5">Unannotated protein</fullName>
    </submittedName>
</protein>
<evidence type="ECO:0000313" key="3">
    <source>
        <dbReference type="EMBL" id="CAB4739551.1"/>
    </source>
</evidence>
<evidence type="ECO:0000313" key="4">
    <source>
        <dbReference type="EMBL" id="CAB4744691.1"/>
    </source>
</evidence>
<dbReference type="EMBL" id="CAFBOO010000003">
    <property type="protein sequence ID" value="CAB4982912.1"/>
    <property type="molecule type" value="Genomic_DNA"/>
</dbReference>
<proteinExistence type="predicted"/>
<evidence type="ECO:0000256" key="1">
    <source>
        <dbReference type="SAM" id="MobiDB-lite"/>
    </source>
</evidence>
<dbReference type="EMBL" id="CAFBQY010000002">
    <property type="protein sequence ID" value="CAB5070316.1"/>
    <property type="molecule type" value="Genomic_DNA"/>
</dbReference>
<gene>
    <name evidence="2" type="ORF">UFOPK1824_00207</name>
    <name evidence="3" type="ORF">UFOPK2772_00910</name>
    <name evidence="4" type="ORF">UFOPK2850_00004</name>
    <name evidence="5" type="ORF">UFOPK3027_00616</name>
    <name evidence="6" type="ORF">UFOPK3256_00840</name>
    <name evidence="7" type="ORF">UFOPK3827_00300</name>
    <name evidence="8" type="ORF">UFOPK3982_00539</name>
    <name evidence="9" type="ORF">UFOPK4120_00300</name>
    <name evidence="10" type="ORF">UFOPK4404_00300</name>
</gene>
<name>A0A6J6XXZ3_9ZZZZ</name>
<organism evidence="5">
    <name type="scientific">freshwater metagenome</name>
    <dbReference type="NCBI Taxonomy" id="449393"/>
    <lineage>
        <taxon>unclassified sequences</taxon>
        <taxon>metagenomes</taxon>
        <taxon>ecological metagenomes</taxon>
    </lineage>
</organism>
<dbReference type="EMBL" id="CAEZUM010000007">
    <property type="protein sequence ID" value="CAB4593506.1"/>
    <property type="molecule type" value="Genomic_DNA"/>
</dbReference>
<evidence type="ECO:0000313" key="10">
    <source>
        <dbReference type="EMBL" id="CAB5070316.1"/>
    </source>
</evidence>
<evidence type="ECO:0000313" key="5">
    <source>
        <dbReference type="EMBL" id="CAB4800444.1"/>
    </source>
</evidence>